<name>A0A9Q1EJU1_SYNKA</name>
<reference evidence="1" key="1">
    <citation type="journal article" date="2023" name="Science">
        <title>Genome structures resolve the early diversification of teleost fishes.</title>
        <authorList>
            <person name="Parey E."/>
            <person name="Louis A."/>
            <person name="Montfort J."/>
            <person name="Bouchez O."/>
            <person name="Roques C."/>
            <person name="Iampietro C."/>
            <person name="Lluch J."/>
            <person name="Castinel A."/>
            <person name="Donnadieu C."/>
            <person name="Desvignes T."/>
            <person name="Floi Bucao C."/>
            <person name="Jouanno E."/>
            <person name="Wen M."/>
            <person name="Mejri S."/>
            <person name="Dirks R."/>
            <person name="Jansen H."/>
            <person name="Henkel C."/>
            <person name="Chen W.J."/>
            <person name="Zahm M."/>
            <person name="Cabau C."/>
            <person name="Klopp C."/>
            <person name="Thompson A.W."/>
            <person name="Robinson-Rechavi M."/>
            <person name="Braasch I."/>
            <person name="Lecointre G."/>
            <person name="Bobe J."/>
            <person name="Postlethwait J.H."/>
            <person name="Berthelot C."/>
            <person name="Roest Crollius H."/>
            <person name="Guiguen Y."/>
        </authorList>
    </citation>
    <scope>NUCLEOTIDE SEQUENCE</scope>
    <source>
        <strain evidence="1">WJC10195</strain>
    </source>
</reference>
<proteinExistence type="predicted"/>
<sequence length="198" mass="22006">MDDHSNIPVLRRAEGSMRIDTLPDVTVAEVPEEVMTKEINSLPLVVPRSPTPRRTALRTSGEPLPGSAWCERHLRCGGCDLSYLTPARLGGRADICLRDERVVITRARPRWASLLRRIKRRRCAPRANSETGRASARMATCCCCPLSGYGPEPGPEHKLVLIRLDPAELHGDRAQTGLGRTLELLRIDWLSDLKGEEV</sequence>
<evidence type="ECO:0000313" key="1">
    <source>
        <dbReference type="EMBL" id="KAJ8340015.1"/>
    </source>
</evidence>
<dbReference type="EMBL" id="JAINUF010000016">
    <property type="protein sequence ID" value="KAJ8340015.1"/>
    <property type="molecule type" value="Genomic_DNA"/>
</dbReference>
<gene>
    <name evidence="1" type="ORF">SKAU_G00346480</name>
</gene>
<organism evidence="1 2">
    <name type="scientific">Synaphobranchus kaupii</name>
    <name type="common">Kaup's arrowtooth eel</name>
    <dbReference type="NCBI Taxonomy" id="118154"/>
    <lineage>
        <taxon>Eukaryota</taxon>
        <taxon>Metazoa</taxon>
        <taxon>Chordata</taxon>
        <taxon>Craniata</taxon>
        <taxon>Vertebrata</taxon>
        <taxon>Euteleostomi</taxon>
        <taxon>Actinopterygii</taxon>
        <taxon>Neopterygii</taxon>
        <taxon>Teleostei</taxon>
        <taxon>Anguilliformes</taxon>
        <taxon>Synaphobranchidae</taxon>
        <taxon>Synaphobranchus</taxon>
    </lineage>
</organism>
<accession>A0A9Q1EJU1</accession>
<evidence type="ECO:0000313" key="2">
    <source>
        <dbReference type="Proteomes" id="UP001152622"/>
    </source>
</evidence>
<keyword evidence="2" id="KW-1185">Reference proteome</keyword>
<comment type="caution">
    <text evidence="1">The sequence shown here is derived from an EMBL/GenBank/DDBJ whole genome shotgun (WGS) entry which is preliminary data.</text>
</comment>
<dbReference type="Proteomes" id="UP001152622">
    <property type="component" value="Chromosome 16"/>
</dbReference>
<protein>
    <submittedName>
        <fullName evidence="1">Uncharacterized protein</fullName>
    </submittedName>
</protein>
<dbReference type="AlphaFoldDB" id="A0A9Q1EJU1"/>